<organism evidence="2 3">
    <name type="scientific">Calocera viscosa (strain TUFC12733)</name>
    <dbReference type="NCBI Taxonomy" id="1330018"/>
    <lineage>
        <taxon>Eukaryota</taxon>
        <taxon>Fungi</taxon>
        <taxon>Dikarya</taxon>
        <taxon>Basidiomycota</taxon>
        <taxon>Agaricomycotina</taxon>
        <taxon>Dacrymycetes</taxon>
        <taxon>Dacrymycetales</taxon>
        <taxon>Dacrymycetaceae</taxon>
        <taxon>Calocera</taxon>
    </lineage>
</organism>
<evidence type="ECO:0000313" key="2">
    <source>
        <dbReference type="EMBL" id="KZO93088.1"/>
    </source>
</evidence>
<keyword evidence="1" id="KW-0472">Membrane</keyword>
<evidence type="ECO:0000256" key="1">
    <source>
        <dbReference type="SAM" id="Phobius"/>
    </source>
</evidence>
<keyword evidence="1" id="KW-0812">Transmembrane</keyword>
<keyword evidence="1" id="KW-1133">Transmembrane helix</keyword>
<evidence type="ECO:0000313" key="3">
    <source>
        <dbReference type="Proteomes" id="UP000076738"/>
    </source>
</evidence>
<feature type="transmembrane region" description="Helical" evidence="1">
    <location>
        <begin position="29"/>
        <end position="57"/>
    </location>
</feature>
<accession>A0A167IYM1</accession>
<sequence length="79" mass="8433">MVPPALETPSAAPTAPAQGIKLLPLPVRYLLAAVVFIVLPICAFVLLGGVACCRNLFSFGDRKGKRRAGHVYSKVDLEK</sequence>
<dbReference type="EMBL" id="KV417304">
    <property type="protein sequence ID" value="KZO93088.1"/>
    <property type="molecule type" value="Genomic_DNA"/>
</dbReference>
<dbReference type="Proteomes" id="UP000076738">
    <property type="component" value="Unassembled WGS sequence"/>
</dbReference>
<dbReference type="AlphaFoldDB" id="A0A167IYM1"/>
<name>A0A167IYM1_CALVF</name>
<keyword evidence="3" id="KW-1185">Reference proteome</keyword>
<gene>
    <name evidence="2" type="ORF">CALVIDRAFT_540342</name>
</gene>
<proteinExistence type="predicted"/>
<reference evidence="2 3" key="1">
    <citation type="journal article" date="2016" name="Mol. Biol. Evol.">
        <title>Comparative Genomics of Early-Diverging Mushroom-Forming Fungi Provides Insights into the Origins of Lignocellulose Decay Capabilities.</title>
        <authorList>
            <person name="Nagy L.G."/>
            <person name="Riley R."/>
            <person name="Tritt A."/>
            <person name="Adam C."/>
            <person name="Daum C."/>
            <person name="Floudas D."/>
            <person name="Sun H."/>
            <person name="Yadav J.S."/>
            <person name="Pangilinan J."/>
            <person name="Larsson K.H."/>
            <person name="Matsuura K."/>
            <person name="Barry K."/>
            <person name="Labutti K."/>
            <person name="Kuo R."/>
            <person name="Ohm R.A."/>
            <person name="Bhattacharya S.S."/>
            <person name="Shirouzu T."/>
            <person name="Yoshinaga Y."/>
            <person name="Martin F.M."/>
            <person name="Grigoriev I.V."/>
            <person name="Hibbett D.S."/>
        </authorList>
    </citation>
    <scope>NUCLEOTIDE SEQUENCE [LARGE SCALE GENOMIC DNA]</scope>
    <source>
        <strain evidence="2 3">TUFC12733</strain>
    </source>
</reference>
<protein>
    <submittedName>
        <fullName evidence="2">Uncharacterized protein</fullName>
    </submittedName>
</protein>